<gene>
    <name evidence="5" type="ORF">PQR62_06075</name>
</gene>
<dbReference type="InterPro" id="IPR047233">
    <property type="entry name" value="UAH_cupin"/>
</dbReference>
<dbReference type="PANTHER" id="PTHR21221:SF1">
    <property type="entry name" value="UREIDOGLYCOLATE LYASE"/>
    <property type="match status" value="1"/>
</dbReference>
<name>A0ABW9A7T2_9BURK</name>
<dbReference type="EC" id="4.3.2.3" evidence="5"/>
<comment type="subunit">
    <text evidence="1">Homodimer.</text>
</comment>
<comment type="catalytic activity">
    <reaction evidence="4">
        <text>(S)-ureidoglycolate = urea + glyoxylate</text>
        <dbReference type="Rhea" id="RHEA:11304"/>
        <dbReference type="ChEBI" id="CHEBI:16199"/>
        <dbReference type="ChEBI" id="CHEBI:36655"/>
        <dbReference type="ChEBI" id="CHEBI:57296"/>
        <dbReference type="EC" id="4.3.2.3"/>
    </reaction>
</comment>
<accession>A0ABW9A7T2</accession>
<evidence type="ECO:0000256" key="1">
    <source>
        <dbReference type="ARBA" id="ARBA00011738"/>
    </source>
</evidence>
<dbReference type="RefSeq" id="WP_408155839.1">
    <property type="nucleotide sequence ID" value="NZ_JAQQFM010000003.1"/>
</dbReference>
<evidence type="ECO:0000313" key="5">
    <source>
        <dbReference type="EMBL" id="MFL9923818.1"/>
    </source>
</evidence>
<dbReference type="PANTHER" id="PTHR21221">
    <property type="entry name" value="UREIDOGLYCOLATE HYDROLASE"/>
    <property type="match status" value="1"/>
</dbReference>
<evidence type="ECO:0000256" key="4">
    <source>
        <dbReference type="ARBA" id="ARBA00047684"/>
    </source>
</evidence>
<dbReference type="InterPro" id="IPR007247">
    <property type="entry name" value="Ureidogly_lyase"/>
</dbReference>
<proteinExistence type="predicted"/>
<comment type="caution">
    <text evidence="5">The sequence shown here is derived from an EMBL/GenBank/DDBJ whole genome shotgun (WGS) entry which is preliminary data.</text>
</comment>
<evidence type="ECO:0000256" key="3">
    <source>
        <dbReference type="ARBA" id="ARBA00023239"/>
    </source>
</evidence>
<dbReference type="CDD" id="cd20298">
    <property type="entry name" value="cupin_UAH"/>
    <property type="match status" value="1"/>
</dbReference>
<dbReference type="EMBL" id="JAQQFM010000003">
    <property type="protein sequence ID" value="MFL9923818.1"/>
    <property type="molecule type" value="Genomic_DNA"/>
</dbReference>
<dbReference type="InterPro" id="IPR011051">
    <property type="entry name" value="RmlC_Cupin_sf"/>
</dbReference>
<protein>
    <submittedName>
        <fullName evidence="5">Ureidoglycolate lyase</fullName>
        <ecNumber evidence="5">4.3.2.3</ecNumber>
    </submittedName>
</protein>
<reference evidence="5 6" key="1">
    <citation type="journal article" date="2024" name="Chem. Sci.">
        <title>Discovery of megapolipeptins by genome mining of a Burkholderiales bacteria collection.</title>
        <authorList>
            <person name="Paulo B.S."/>
            <person name="Recchia M.J.J."/>
            <person name="Lee S."/>
            <person name="Fergusson C.H."/>
            <person name="Romanowski S.B."/>
            <person name="Hernandez A."/>
            <person name="Krull N."/>
            <person name="Liu D.Y."/>
            <person name="Cavanagh H."/>
            <person name="Bos A."/>
            <person name="Gray C.A."/>
            <person name="Murphy B.T."/>
            <person name="Linington R.G."/>
            <person name="Eustaquio A.S."/>
        </authorList>
    </citation>
    <scope>NUCLEOTIDE SEQUENCE [LARGE SCALE GENOMIC DNA]</scope>
    <source>
        <strain evidence="5 6">RL21-008-BIB-A</strain>
    </source>
</reference>
<dbReference type="GO" id="GO:0050385">
    <property type="term" value="F:ureidoglycolate lyase activity"/>
    <property type="evidence" value="ECO:0007669"/>
    <property type="project" value="UniProtKB-EC"/>
</dbReference>
<sequence length="181" mass="19059">MSAPDQVSASAPASAPVAQRIAAQALTADKVASFGHLIAPGAGSRDINAGTTRRYDDVAGLDVEEGGGRACVAIFQTDAGTHRAPYRLSMFERHRIGSQSFVPMGGSRCLAIVAGIGDVPDEDAIQAFIIEPGQGLTLRRDVWHHPLITIGAADILVIERIAAQVDCELMRIRGSFEVVLG</sequence>
<evidence type="ECO:0000256" key="2">
    <source>
        <dbReference type="ARBA" id="ARBA00022631"/>
    </source>
</evidence>
<dbReference type="Pfam" id="PF04115">
    <property type="entry name" value="Ureidogly_lyase"/>
    <property type="match status" value="1"/>
</dbReference>
<keyword evidence="6" id="KW-1185">Reference proteome</keyword>
<dbReference type="SUPFAM" id="SSF51182">
    <property type="entry name" value="RmlC-like cupins"/>
    <property type="match status" value="1"/>
</dbReference>
<organism evidence="5 6">
    <name type="scientific">Herbaspirillum lusitanum</name>
    <dbReference type="NCBI Taxonomy" id="213312"/>
    <lineage>
        <taxon>Bacteria</taxon>
        <taxon>Pseudomonadati</taxon>
        <taxon>Pseudomonadota</taxon>
        <taxon>Betaproteobacteria</taxon>
        <taxon>Burkholderiales</taxon>
        <taxon>Oxalobacteraceae</taxon>
        <taxon>Herbaspirillum</taxon>
    </lineage>
</organism>
<dbReference type="InterPro" id="IPR024060">
    <property type="entry name" value="Ureidoglycolate_lyase_dom_sf"/>
</dbReference>
<dbReference type="Proteomes" id="UP001629246">
    <property type="component" value="Unassembled WGS sequence"/>
</dbReference>
<dbReference type="Gene3D" id="2.60.120.480">
    <property type="entry name" value="Ureidoglycolate hydrolase"/>
    <property type="match status" value="1"/>
</dbReference>
<evidence type="ECO:0000313" key="6">
    <source>
        <dbReference type="Proteomes" id="UP001629246"/>
    </source>
</evidence>
<keyword evidence="3 5" id="KW-0456">Lyase</keyword>
<keyword evidence="2" id="KW-0659">Purine metabolism</keyword>